<keyword evidence="7" id="KW-1185">Reference proteome</keyword>
<reference evidence="6 7" key="1">
    <citation type="submission" date="2023-12" db="EMBL/GenBank/DDBJ databases">
        <title>A high-quality genome assembly for Dillenia turbinata (Dilleniales).</title>
        <authorList>
            <person name="Chanderbali A."/>
        </authorList>
    </citation>
    <scope>NUCLEOTIDE SEQUENCE [LARGE SCALE GENOMIC DNA]</scope>
    <source>
        <strain evidence="6">LSX21</strain>
        <tissue evidence="6">Leaf</tissue>
    </source>
</reference>
<dbReference type="GO" id="GO:0043161">
    <property type="term" value="P:proteasome-mediated ubiquitin-dependent protein catabolic process"/>
    <property type="evidence" value="ECO:0007669"/>
    <property type="project" value="TreeGrafter"/>
</dbReference>
<evidence type="ECO:0000256" key="4">
    <source>
        <dbReference type="ARBA" id="ARBA00022737"/>
    </source>
</evidence>
<dbReference type="GO" id="GO:0005634">
    <property type="term" value="C:nucleus"/>
    <property type="evidence" value="ECO:0007669"/>
    <property type="project" value="UniProtKB-SubCell"/>
</dbReference>
<evidence type="ECO:0000256" key="5">
    <source>
        <dbReference type="ARBA" id="ARBA00023242"/>
    </source>
</evidence>
<protein>
    <recommendedName>
        <fullName evidence="8">Armadillo repeat-containing protein 8</fullName>
    </recommendedName>
</protein>
<dbReference type="EMBL" id="JBAMMX010000015">
    <property type="protein sequence ID" value="KAK6925632.1"/>
    <property type="molecule type" value="Genomic_DNA"/>
</dbReference>
<sequence length="425" mass="45710">MPSSASTTSRSENLISRLSSAVDDSDSKLKALRDLKNQIIGNRTKKLTYIKLGAVPSVVSILSQADADCSSSSSSSSSSCSSSLLVQSAAVLGSFACGVDAGVTAILDAGAFSHLLRLLSNSDDKVVDAGARALRMIFQSKLAPKYDFLQEENVKFLLKLLNSENENVAELGASIITHSCVTRLEQKVLCDAGVLKKLISLLEGSLSLRDASLESLATIFKDNSEVVSQFVGADGGKALNGLIKLMKDRYPRTRLLSCICLTVIRNGSPCYVKDLQIKRDLVLVLLELLDDPGQVGDEAPFALASLTSEMEDMQKLAFEADAIDKLSIHLQNGPVQSKRLQGILLALADLCSKLESCRSRFLSLQVLNWVTSMLTNDSADVRVAACICIKCVSRSLKSLSAGLFMNEMIVIPLIELLHDSCISVQ</sequence>
<dbReference type="InterPro" id="IPR016024">
    <property type="entry name" value="ARM-type_fold"/>
</dbReference>
<dbReference type="Gene3D" id="1.25.10.10">
    <property type="entry name" value="Leucine-rich Repeat Variant"/>
    <property type="match status" value="2"/>
</dbReference>
<evidence type="ECO:0000313" key="6">
    <source>
        <dbReference type="EMBL" id="KAK6925632.1"/>
    </source>
</evidence>
<feature type="non-terminal residue" evidence="6">
    <location>
        <position position="425"/>
    </location>
</feature>
<keyword evidence="5" id="KW-0539">Nucleus</keyword>
<name>A0AAN8VDT4_9MAGN</name>
<keyword evidence="3" id="KW-0963">Cytoplasm</keyword>
<proteinExistence type="predicted"/>
<keyword evidence="4" id="KW-0677">Repeat</keyword>
<organism evidence="6 7">
    <name type="scientific">Dillenia turbinata</name>
    <dbReference type="NCBI Taxonomy" id="194707"/>
    <lineage>
        <taxon>Eukaryota</taxon>
        <taxon>Viridiplantae</taxon>
        <taxon>Streptophyta</taxon>
        <taxon>Embryophyta</taxon>
        <taxon>Tracheophyta</taxon>
        <taxon>Spermatophyta</taxon>
        <taxon>Magnoliopsida</taxon>
        <taxon>eudicotyledons</taxon>
        <taxon>Gunneridae</taxon>
        <taxon>Pentapetalae</taxon>
        <taxon>Dilleniales</taxon>
        <taxon>Dilleniaceae</taxon>
        <taxon>Dillenia</taxon>
    </lineage>
</organism>
<dbReference type="PANTHER" id="PTHR15651">
    <property type="entry name" value="ARMADILLO REPEAT-CONTAINING PROTEIN 8"/>
    <property type="match status" value="1"/>
</dbReference>
<comment type="caution">
    <text evidence="6">The sequence shown here is derived from an EMBL/GenBank/DDBJ whole genome shotgun (WGS) entry which is preliminary data.</text>
</comment>
<accession>A0AAN8VDT4</accession>
<evidence type="ECO:0000313" key="7">
    <source>
        <dbReference type="Proteomes" id="UP001370490"/>
    </source>
</evidence>
<dbReference type="InterPro" id="IPR011989">
    <property type="entry name" value="ARM-like"/>
</dbReference>
<dbReference type="InterPro" id="IPR038739">
    <property type="entry name" value="ARMC8/Vid28"/>
</dbReference>
<evidence type="ECO:0000256" key="2">
    <source>
        <dbReference type="ARBA" id="ARBA00004496"/>
    </source>
</evidence>
<evidence type="ECO:0000256" key="1">
    <source>
        <dbReference type="ARBA" id="ARBA00004123"/>
    </source>
</evidence>
<dbReference type="PANTHER" id="PTHR15651:SF7">
    <property type="entry name" value="ARMADILLO REPEAT-CONTAINING PROTEIN 8"/>
    <property type="match status" value="1"/>
</dbReference>
<dbReference type="Proteomes" id="UP001370490">
    <property type="component" value="Unassembled WGS sequence"/>
</dbReference>
<dbReference type="GO" id="GO:0034657">
    <property type="term" value="C:GID complex"/>
    <property type="evidence" value="ECO:0007669"/>
    <property type="project" value="TreeGrafter"/>
</dbReference>
<dbReference type="AlphaFoldDB" id="A0AAN8VDT4"/>
<evidence type="ECO:0000256" key="3">
    <source>
        <dbReference type="ARBA" id="ARBA00022490"/>
    </source>
</evidence>
<dbReference type="GO" id="GO:0005737">
    <property type="term" value="C:cytoplasm"/>
    <property type="evidence" value="ECO:0007669"/>
    <property type="project" value="UniProtKB-SubCell"/>
</dbReference>
<dbReference type="SUPFAM" id="SSF48371">
    <property type="entry name" value="ARM repeat"/>
    <property type="match status" value="2"/>
</dbReference>
<evidence type="ECO:0008006" key="8">
    <source>
        <dbReference type="Google" id="ProtNLM"/>
    </source>
</evidence>
<comment type="subcellular location">
    <subcellularLocation>
        <location evidence="2">Cytoplasm</location>
    </subcellularLocation>
    <subcellularLocation>
        <location evidence="1">Nucleus</location>
    </subcellularLocation>
</comment>
<gene>
    <name evidence="6" type="ORF">RJ641_007351</name>
</gene>